<evidence type="ECO:0000256" key="2">
    <source>
        <dbReference type="ARBA" id="ARBA00004651"/>
    </source>
</evidence>
<feature type="transmembrane region" description="Helical" evidence="9">
    <location>
        <begin position="7"/>
        <end position="31"/>
    </location>
</feature>
<dbReference type="InterPro" id="IPR003691">
    <property type="entry name" value="FluC"/>
</dbReference>
<feature type="transmembrane region" description="Helical" evidence="9">
    <location>
        <begin position="83"/>
        <end position="104"/>
    </location>
</feature>
<organism evidence="10 11">
    <name type="scientific">Geodia barretti</name>
    <name type="common">Barrett's horny sponge</name>
    <dbReference type="NCBI Taxonomy" id="519541"/>
    <lineage>
        <taxon>Eukaryota</taxon>
        <taxon>Metazoa</taxon>
        <taxon>Porifera</taxon>
        <taxon>Demospongiae</taxon>
        <taxon>Heteroscleromorpha</taxon>
        <taxon>Tetractinellida</taxon>
        <taxon>Astrophorina</taxon>
        <taxon>Geodiidae</taxon>
        <taxon>Geodia</taxon>
    </lineage>
</organism>
<evidence type="ECO:0000256" key="8">
    <source>
        <dbReference type="ARBA" id="ARBA00035585"/>
    </source>
</evidence>
<dbReference type="Pfam" id="PF02537">
    <property type="entry name" value="CRCB"/>
    <property type="match status" value="1"/>
</dbReference>
<sequence>MGAAERWLASLIGAGFPYGTLTVNVVGSFILGALVQGLAVSFDAGEVVQRFLFVGLLGGFTTFSAFSADSIAMLERGDVGRALLYIALSVVLSVGGFYCGLKLVRGVL</sequence>
<keyword evidence="6 9" id="KW-0472">Membrane</keyword>
<evidence type="ECO:0000256" key="9">
    <source>
        <dbReference type="SAM" id="Phobius"/>
    </source>
</evidence>
<dbReference type="GO" id="GO:0005886">
    <property type="term" value="C:plasma membrane"/>
    <property type="evidence" value="ECO:0007669"/>
    <property type="project" value="UniProtKB-SubCell"/>
</dbReference>
<evidence type="ECO:0000313" key="10">
    <source>
        <dbReference type="EMBL" id="CAI8057444.1"/>
    </source>
</evidence>
<dbReference type="HAMAP" id="MF_00454">
    <property type="entry name" value="FluC"/>
    <property type="match status" value="1"/>
</dbReference>
<feature type="transmembrane region" description="Helical" evidence="9">
    <location>
        <begin position="51"/>
        <end position="71"/>
    </location>
</feature>
<dbReference type="PANTHER" id="PTHR28259:SF1">
    <property type="entry name" value="FLUORIDE EXPORT PROTEIN 1-RELATED"/>
    <property type="match status" value="1"/>
</dbReference>
<proteinExistence type="inferred from homology"/>
<comment type="function">
    <text evidence="1">Fluoride channel required for the rapid expulsion of cytoplasmic fluoride.</text>
</comment>
<comment type="caution">
    <text evidence="10">The sequence shown here is derived from an EMBL/GenBank/DDBJ whole genome shotgun (WGS) entry which is preliminary data.</text>
</comment>
<keyword evidence="3" id="KW-1003">Cell membrane</keyword>
<dbReference type="AlphaFoldDB" id="A0AA35XHB0"/>
<dbReference type="Proteomes" id="UP001174909">
    <property type="component" value="Unassembled WGS sequence"/>
</dbReference>
<keyword evidence="11" id="KW-1185">Reference proteome</keyword>
<evidence type="ECO:0000313" key="11">
    <source>
        <dbReference type="Proteomes" id="UP001174909"/>
    </source>
</evidence>
<dbReference type="GO" id="GO:1903425">
    <property type="term" value="F:fluoride transmembrane transporter activity"/>
    <property type="evidence" value="ECO:0007669"/>
    <property type="project" value="TreeGrafter"/>
</dbReference>
<keyword evidence="4 9" id="KW-0812">Transmembrane</keyword>
<reference evidence="10" key="1">
    <citation type="submission" date="2023-03" db="EMBL/GenBank/DDBJ databases">
        <authorList>
            <person name="Steffen K."/>
            <person name="Cardenas P."/>
        </authorList>
    </citation>
    <scope>NUCLEOTIDE SEQUENCE</scope>
</reference>
<comment type="catalytic activity">
    <reaction evidence="8">
        <text>fluoride(in) = fluoride(out)</text>
        <dbReference type="Rhea" id="RHEA:76159"/>
        <dbReference type="ChEBI" id="CHEBI:17051"/>
    </reaction>
    <physiologicalReaction direction="left-to-right" evidence="8">
        <dbReference type="Rhea" id="RHEA:76160"/>
    </physiologicalReaction>
</comment>
<dbReference type="EMBL" id="CASHTH010004447">
    <property type="protein sequence ID" value="CAI8057444.1"/>
    <property type="molecule type" value="Genomic_DNA"/>
</dbReference>
<protein>
    <submittedName>
        <fullName evidence="10">Fluoride ion transporter CrcB</fullName>
    </submittedName>
</protein>
<dbReference type="PANTHER" id="PTHR28259">
    <property type="entry name" value="FLUORIDE EXPORT PROTEIN 1-RELATED"/>
    <property type="match status" value="1"/>
</dbReference>
<name>A0AA35XHB0_GEOBA</name>
<accession>A0AA35XHB0</accession>
<evidence type="ECO:0000256" key="7">
    <source>
        <dbReference type="ARBA" id="ARBA00035120"/>
    </source>
</evidence>
<evidence type="ECO:0000256" key="5">
    <source>
        <dbReference type="ARBA" id="ARBA00022989"/>
    </source>
</evidence>
<evidence type="ECO:0000256" key="3">
    <source>
        <dbReference type="ARBA" id="ARBA00022475"/>
    </source>
</evidence>
<evidence type="ECO:0000256" key="1">
    <source>
        <dbReference type="ARBA" id="ARBA00002598"/>
    </source>
</evidence>
<keyword evidence="5 9" id="KW-1133">Transmembrane helix</keyword>
<comment type="subcellular location">
    <subcellularLocation>
        <location evidence="2">Cell membrane</location>
        <topology evidence="2">Multi-pass membrane protein</topology>
    </subcellularLocation>
</comment>
<gene>
    <name evidence="10" type="ORF">GBAR_LOCUS31317</name>
</gene>
<evidence type="ECO:0000256" key="6">
    <source>
        <dbReference type="ARBA" id="ARBA00023136"/>
    </source>
</evidence>
<evidence type="ECO:0000256" key="4">
    <source>
        <dbReference type="ARBA" id="ARBA00022692"/>
    </source>
</evidence>
<comment type="similarity">
    <text evidence="7">Belongs to the fluoride channel Fluc/FEX (TC 1.A.43) family.</text>
</comment>